<feature type="compositionally biased region" description="Polar residues" evidence="1">
    <location>
        <begin position="149"/>
        <end position="161"/>
    </location>
</feature>
<dbReference type="PROSITE" id="PS51318">
    <property type="entry name" value="TAT"/>
    <property type="match status" value="1"/>
</dbReference>
<feature type="signal peptide" evidence="2">
    <location>
        <begin position="1"/>
        <end position="38"/>
    </location>
</feature>
<evidence type="ECO:0000256" key="1">
    <source>
        <dbReference type="SAM" id="MobiDB-lite"/>
    </source>
</evidence>
<comment type="caution">
    <text evidence="3">The sequence shown here is derived from an EMBL/GenBank/DDBJ whole genome shotgun (WGS) entry which is preliminary data.</text>
</comment>
<evidence type="ECO:0000313" key="4">
    <source>
        <dbReference type="Proteomes" id="UP001220022"/>
    </source>
</evidence>
<feature type="region of interest" description="Disordered" evidence="1">
    <location>
        <begin position="149"/>
        <end position="170"/>
    </location>
</feature>
<evidence type="ECO:0000256" key="2">
    <source>
        <dbReference type="SAM" id="SignalP"/>
    </source>
</evidence>
<keyword evidence="4" id="KW-1185">Reference proteome</keyword>
<sequence length="188" mass="19959">MTRSKWAARGRRRLQGSLATAGIAAVLLAATPATSALAASHAAPGSVMIESGTFHGYALCASPNDESVWLEPINTSNPYCSWMEFGTPSQFTLFNLAKGQVMAYTGGNEGAVVMEAPGTSPLGANGELWSWGGQEDWGASALQSFWDSGQNVDAKSPNGDSPRTDPVHTRGWRHGYQRELTWNAITVG</sequence>
<feature type="chain" id="PRO_5046115307" evidence="2">
    <location>
        <begin position="39"/>
        <end position="188"/>
    </location>
</feature>
<evidence type="ECO:0000313" key="3">
    <source>
        <dbReference type="EMBL" id="MDF2258825.1"/>
    </source>
</evidence>
<dbReference type="EMBL" id="JARHTQ010000018">
    <property type="protein sequence ID" value="MDF2258825.1"/>
    <property type="molecule type" value="Genomic_DNA"/>
</dbReference>
<keyword evidence="2" id="KW-0732">Signal</keyword>
<dbReference type="RefSeq" id="WP_275818235.1">
    <property type="nucleotide sequence ID" value="NZ_BAAANM010000014.1"/>
</dbReference>
<name>A0ABT5Z717_9ACTN</name>
<protein>
    <submittedName>
        <fullName evidence="3">Uncharacterized protein</fullName>
    </submittedName>
</protein>
<accession>A0ABT5Z717</accession>
<gene>
    <name evidence="3" type="ORF">P2L57_24815</name>
</gene>
<organism evidence="3 4">
    <name type="scientific">Streptantibioticus ferralitis</name>
    <dbReference type="NCBI Taxonomy" id="236510"/>
    <lineage>
        <taxon>Bacteria</taxon>
        <taxon>Bacillati</taxon>
        <taxon>Actinomycetota</taxon>
        <taxon>Actinomycetes</taxon>
        <taxon>Kitasatosporales</taxon>
        <taxon>Streptomycetaceae</taxon>
        <taxon>Streptantibioticus</taxon>
    </lineage>
</organism>
<proteinExistence type="predicted"/>
<dbReference type="InterPro" id="IPR006311">
    <property type="entry name" value="TAT_signal"/>
</dbReference>
<dbReference type="Proteomes" id="UP001220022">
    <property type="component" value="Unassembled WGS sequence"/>
</dbReference>
<reference evidence="3 4" key="1">
    <citation type="submission" date="2023-03" db="EMBL/GenBank/DDBJ databases">
        <title>Draft genome sequence of type strain Streptomyces ferralitis JCM 14344.</title>
        <authorList>
            <person name="Klaysubun C."/>
            <person name="Duangmal K."/>
        </authorList>
    </citation>
    <scope>NUCLEOTIDE SEQUENCE [LARGE SCALE GENOMIC DNA]</scope>
    <source>
        <strain evidence="3 4">JCM 14344</strain>
    </source>
</reference>